<dbReference type="EMBL" id="AYRZ02024452">
    <property type="protein sequence ID" value="PHT24561.1"/>
    <property type="molecule type" value="Genomic_DNA"/>
</dbReference>
<proteinExistence type="predicted"/>
<feature type="compositionally biased region" description="Basic and acidic residues" evidence="1">
    <location>
        <begin position="87"/>
        <end position="97"/>
    </location>
</feature>
<dbReference type="Gramene" id="PHT24561">
    <property type="protein sequence ID" value="PHT24561"/>
    <property type="gene ID" value="T459_35816"/>
</dbReference>
<evidence type="ECO:0000313" key="2">
    <source>
        <dbReference type="EMBL" id="PHT24561.1"/>
    </source>
</evidence>
<protein>
    <submittedName>
        <fullName evidence="2">Uncharacterized protein</fullName>
    </submittedName>
</protein>
<name>A0A2G2UV09_CAPAN</name>
<dbReference type="Proteomes" id="UP000222542">
    <property type="component" value="Unassembled WGS sequence"/>
</dbReference>
<accession>A0A2G2UV09</accession>
<evidence type="ECO:0000313" key="3">
    <source>
        <dbReference type="Proteomes" id="UP000222542"/>
    </source>
</evidence>
<gene>
    <name evidence="2" type="ORF">T459_35816</name>
</gene>
<organism evidence="2 3">
    <name type="scientific">Capsicum annuum</name>
    <name type="common">Capsicum pepper</name>
    <dbReference type="NCBI Taxonomy" id="4072"/>
    <lineage>
        <taxon>Eukaryota</taxon>
        <taxon>Viridiplantae</taxon>
        <taxon>Streptophyta</taxon>
        <taxon>Embryophyta</taxon>
        <taxon>Tracheophyta</taxon>
        <taxon>Spermatophyta</taxon>
        <taxon>Magnoliopsida</taxon>
        <taxon>eudicotyledons</taxon>
        <taxon>Gunneridae</taxon>
        <taxon>Pentapetalae</taxon>
        <taxon>asterids</taxon>
        <taxon>lamiids</taxon>
        <taxon>Solanales</taxon>
        <taxon>Solanaceae</taxon>
        <taxon>Solanoideae</taxon>
        <taxon>Capsiceae</taxon>
        <taxon>Capsicum</taxon>
    </lineage>
</organism>
<reference evidence="2 3" key="2">
    <citation type="journal article" date="2017" name="Genome Biol.">
        <title>New reference genome sequences of hot pepper reveal the massive evolution of plant disease-resistance genes by retroduplication.</title>
        <authorList>
            <person name="Kim S."/>
            <person name="Park J."/>
            <person name="Yeom S.I."/>
            <person name="Kim Y.M."/>
            <person name="Seo E."/>
            <person name="Kim K.T."/>
            <person name="Kim M.S."/>
            <person name="Lee J.M."/>
            <person name="Cheong K."/>
            <person name="Shin H.S."/>
            <person name="Kim S.B."/>
            <person name="Han K."/>
            <person name="Lee J."/>
            <person name="Park M."/>
            <person name="Lee H.A."/>
            <person name="Lee H.Y."/>
            <person name="Lee Y."/>
            <person name="Oh S."/>
            <person name="Lee J.H."/>
            <person name="Choi E."/>
            <person name="Choi E."/>
            <person name="Lee S.E."/>
            <person name="Jeon J."/>
            <person name="Kim H."/>
            <person name="Choi G."/>
            <person name="Song H."/>
            <person name="Lee J."/>
            <person name="Lee S.C."/>
            <person name="Kwon J.K."/>
            <person name="Lee H.Y."/>
            <person name="Koo N."/>
            <person name="Hong Y."/>
            <person name="Kim R.W."/>
            <person name="Kang W.H."/>
            <person name="Huh J.H."/>
            <person name="Kang B.C."/>
            <person name="Yang T.J."/>
            <person name="Lee Y.H."/>
            <person name="Bennetzen J.L."/>
            <person name="Choi D."/>
        </authorList>
    </citation>
    <scope>NUCLEOTIDE SEQUENCE [LARGE SCALE GENOMIC DNA]</scope>
    <source>
        <strain evidence="3">cv. CM334</strain>
    </source>
</reference>
<feature type="region of interest" description="Disordered" evidence="1">
    <location>
        <begin position="77"/>
        <end position="97"/>
    </location>
</feature>
<evidence type="ECO:0000256" key="1">
    <source>
        <dbReference type="SAM" id="MobiDB-lite"/>
    </source>
</evidence>
<sequence length="97" mass="11704">MVKHEDFLQSVLNAKEGKINQLEKIVEKKEMKYNFNQLVEARKRFDELEDREIRALINLFALKRAQLDERAKQLNENVETEINSNDYNDREENDRHL</sequence>
<dbReference type="AlphaFoldDB" id="A0A2G2UV09"/>
<feature type="compositionally biased region" description="Polar residues" evidence="1">
    <location>
        <begin position="77"/>
        <end position="86"/>
    </location>
</feature>
<reference evidence="2 3" key="1">
    <citation type="journal article" date="2014" name="Nat. Genet.">
        <title>Genome sequence of the hot pepper provides insights into the evolution of pungency in Capsicum species.</title>
        <authorList>
            <person name="Kim S."/>
            <person name="Park M."/>
            <person name="Yeom S.I."/>
            <person name="Kim Y.M."/>
            <person name="Lee J.M."/>
            <person name="Lee H.A."/>
            <person name="Seo E."/>
            <person name="Choi J."/>
            <person name="Cheong K."/>
            <person name="Kim K.T."/>
            <person name="Jung K."/>
            <person name="Lee G.W."/>
            <person name="Oh S.K."/>
            <person name="Bae C."/>
            <person name="Kim S.B."/>
            <person name="Lee H.Y."/>
            <person name="Kim S.Y."/>
            <person name="Kim M.S."/>
            <person name="Kang B.C."/>
            <person name="Jo Y.D."/>
            <person name="Yang H.B."/>
            <person name="Jeong H.J."/>
            <person name="Kang W.H."/>
            <person name="Kwon J.K."/>
            <person name="Shin C."/>
            <person name="Lim J.Y."/>
            <person name="Park J.H."/>
            <person name="Huh J.H."/>
            <person name="Kim J.S."/>
            <person name="Kim B.D."/>
            <person name="Cohen O."/>
            <person name="Paran I."/>
            <person name="Suh M.C."/>
            <person name="Lee S.B."/>
            <person name="Kim Y.K."/>
            <person name="Shin Y."/>
            <person name="Noh S.J."/>
            <person name="Park J."/>
            <person name="Seo Y.S."/>
            <person name="Kwon S.Y."/>
            <person name="Kim H.A."/>
            <person name="Park J.M."/>
            <person name="Kim H.J."/>
            <person name="Choi S.B."/>
            <person name="Bosland P.W."/>
            <person name="Reeves G."/>
            <person name="Jo S.H."/>
            <person name="Lee B.W."/>
            <person name="Cho H.T."/>
            <person name="Choi H.S."/>
            <person name="Lee M.S."/>
            <person name="Yu Y."/>
            <person name="Do Choi Y."/>
            <person name="Park B.S."/>
            <person name="van Deynze A."/>
            <person name="Ashrafi H."/>
            <person name="Hill T."/>
            <person name="Kim W.T."/>
            <person name="Pai H.S."/>
            <person name="Ahn H.K."/>
            <person name="Yeam I."/>
            <person name="Giovannoni J.J."/>
            <person name="Rose J.K."/>
            <person name="Sorensen I."/>
            <person name="Lee S.J."/>
            <person name="Kim R.W."/>
            <person name="Choi I.Y."/>
            <person name="Choi B.S."/>
            <person name="Lim J.S."/>
            <person name="Lee Y.H."/>
            <person name="Choi D."/>
        </authorList>
    </citation>
    <scope>NUCLEOTIDE SEQUENCE [LARGE SCALE GENOMIC DNA]</scope>
    <source>
        <strain evidence="3">cv. CM334</strain>
    </source>
</reference>
<comment type="caution">
    <text evidence="2">The sequence shown here is derived from an EMBL/GenBank/DDBJ whole genome shotgun (WGS) entry which is preliminary data.</text>
</comment>
<keyword evidence="3" id="KW-1185">Reference proteome</keyword>